<evidence type="ECO:0000256" key="5">
    <source>
        <dbReference type="RuleBase" id="RU280819"/>
    </source>
</evidence>
<feature type="transmembrane region" description="Helical" evidence="5">
    <location>
        <begin position="260"/>
        <end position="280"/>
    </location>
</feature>
<feature type="transmembrane region" description="Helical" evidence="5">
    <location>
        <begin position="127"/>
        <end position="148"/>
    </location>
</feature>
<reference evidence="6" key="2">
    <citation type="journal article" date="2021" name="World Allergy Organ. J.">
        <title>Chromosome-level assembly of Dermatophagoides farinae genome and transcriptome reveals two novel allergens Der f 37 and Der f 39.</title>
        <authorList>
            <person name="Chen J."/>
            <person name="Cai Z."/>
            <person name="Fan D."/>
            <person name="Hu J."/>
            <person name="Hou Y."/>
            <person name="He Y."/>
            <person name="Zhang Z."/>
            <person name="Zhao Z."/>
            <person name="Gao P."/>
            <person name="Hu W."/>
            <person name="Sun J."/>
            <person name="Li J."/>
            <person name="Ji K."/>
        </authorList>
    </citation>
    <scope>NUCLEOTIDE SEQUENCE</scope>
    <source>
        <strain evidence="6">JKM2019</strain>
    </source>
</reference>
<keyword evidence="4 5" id="KW-0472">Membrane</keyword>
<feature type="transmembrane region" description="Helical" evidence="5">
    <location>
        <begin position="54"/>
        <end position="75"/>
    </location>
</feature>
<feature type="transmembrane region" description="Helical" evidence="5">
    <location>
        <begin position="201"/>
        <end position="221"/>
    </location>
</feature>
<evidence type="ECO:0000256" key="1">
    <source>
        <dbReference type="ARBA" id="ARBA00004141"/>
    </source>
</evidence>
<gene>
    <name evidence="6" type="ORF">HUG17_7499</name>
</gene>
<keyword evidence="5" id="KW-0256">Endoplasmic reticulum</keyword>
<comment type="caution">
    <text evidence="6">The sequence shown here is derived from an EMBL/GenBank/DDBJ whole genome shotgun (WGS) entry which is preliminary data.</text>
</comment>
<comment type="similarity">
    <text evidence="5">Belongs to the PIGW family.</text>
</comment>
<reference evidence="6" key="1">
    <citation type="submission" date="2020-06" db="EMBL/GenBank/DDBJ databases">
        <authorList>
            <person name="Ji K."/>
            <person name="Li J."/>
        </authorList>
    </citation>
    <scope>NUCLEOTIDE SEQUENCE</scope>
    <source>
        <strain evidence="6">JKM2019</strain>
        <tissue evidence="6">Whole body</tissue>
    </source>
</reference>
<keyword evidence="5" id="KW-0808">Transferase</keyword>
<evidence type="ECO:0000313" key="6">
    <source>
        <dbReference type="EMBL" id="KAH7637293.1"/>
    </source>
</evidence>
<feature type="transmembrane region" description="Helical" evidence="5">
    <location>
        <begin position="364"/>
        <end position="390"/>
    </location>
</feature>
<accession>A0A9D4NSB4</accession>
<dbReference type="GO" id="GO:0032216">
    <property type="term" value="F:glucosaminyl-phosphatidylinositol O-acyltransferase activity"/>
    <property type="evidence" value="ECO:0007669"/>
    <property type="project" value="TreeGrafter"/>
</dbReference>
<keyword evidence="5" id="KW-0012">Acyltransferase</keyword>
<proteinExistence type="inferred from homology"/>
<dbReference type="AlphaFoldDB" id="A0A9D4NSB4"/>
<keyword evidence="3 5" id="KW-1133">Transmembrane helix</keyword>
<evidence type="ECO:0000256" key="2">
    <source>
        <dbReference type="ARBA" id="ARBA00022692"/>
    </source>
</evidence>
<feature type="transmembrane region" description="Helical" evidence="5">
    <location>
        <begin position="160"/>
        <end position="180"/>
    </location>
</feature>
<comment type="pathway">
    <text evidence="5">Glycolipid biosynthesis; glycosylphosphatidylinositol-anchor biosynthesis.</text>
</comment>
<dbReference type="Pfam" id="PF06423">
    <property type="entry name" value="GWT1"/>
    <property type="match status" value="1"/>
</dbReference>
<protein>
    <recommendedName>
        <fullName evidence="5">Phosphatidylinositol-glycan biosynthesis class W protein</fullName>
        <ecNumber evidence="5">2.3.-.-</ecNumber>
    </recommendedName>
</protein>
<dbReference type="GO" id="GO:0072659">
    <property type="term" value="P:protein localization to plasma membrane"/>
    <property type="evidence" value="ECO:0007669"/>
    <property type="project" value="TreeGrafter"/>
</dbReference>
<keyword evidence="5" id="KW-0337">GPI-anchor biosynthesis</keyword>
<organism evidence="6">
    <name type="scientific">Dermatophagoides farinae</name>
    <name type="common">American house dust mite</name>
    <dbReference type="NCBI Taxonomy" id="6954"/>
    <lineage>
        <taxon>Eukaryota</taxon>
        <taxon>Metazoa</taxon>
        <taxon>Ecdysozoa</taxon>
        <taxon>Arthropoda</taxon>
        <taxon>Chelicerata</taxon>
        <taxon>Arachnida</taxon>
        <taxon>Acari</taxon>
        <taxon>Acariformes</taxon>
        <taxon>Sarcoptiformes</taxon>
        <taxon>Astigmata</taxon>
        <taxon>Psoroptidia</taxon>
        <taxon>Analgoidea</taxon>
        <taxon>Pyroglyphidae</taxon>
        <taxon>Dermatophagoidinae</taxon>
        <taxon>Dermatophagoides</taxon>
    </lineage>
</organism>
<comment type="function">
    <text evidence="5">A acetyltransferase, which acetylates the inositol ring of phosphatidylinositol during biosynthesis of GPI-anchor.</text>
</comment>
<feature type="transmembrane region" description="Helical" evidence="5">
    <location>
        <begin position="442"/>
        <end position="462"/>
    </location>
</feature>
<dbReference type="GO" id="GO:0005789">
    <property type="term" value="C:endoplasmic reticulum membrane"/>
    <property type="evidence" value="ECO:0007669"/>
    <property type="project" value="UniProtKB-SubCell"/>
</dbReference>
<feature type="transmembrane region" description="Helical" evidence="5">
    <location>
        <begin position="26"/>
        <end position="47"/>
    </location>
</feature>
<dbReference type="OrthoDB" id="15270at2759"/>
<dbReference type="EMBL" id="SDOV01000009">
    <property type="protein sequence ID" value="KAH7637293.1"/>
    <property type="molecule type" value="Genomic_DNA"/>
</dbReference>
<dbReference type="InterPro" id="IPR009447">
    <property type="entry name" value="PIGW/GWT1"/>
</dbReference>
<evidence type="ECO:0000256" key="4">
    <source>
        <dbReference type="ARBA" id="ARBA00023136"/>
    </source>
</evidence>
<sequence length="463" mass="53228">MMNAELKHRREQFIHGNHGSNGPWEIFQLIIIAQFSHILYESFIFAFPNLRKTWPILLFIIDFLMIYSPFIMAVTVWHDHIVLLLTTISVLILFNFSIYVMYNSKRICWRNIGQQSIQYPDSKRFPYISNMMSSLLLATCLAIFAVDFRSFDRRFSKTEMYGWSLMDVGVGCFIAINGALSPESRLINSNVSLIARFMKTLRSSFPLLVIGFIRLAAVKSVNYQEHVTEYGVHWNFFFTISFVKILSSILCAFLGSRINLCAVSIMVMIVQQMMLKIFGTEFIMDSSNRTLNVFTANKEGLLSLPGFISIYLFFVQLGRNYIPKREKVSELLSISMQIIIIGLQSLAIMFAAHHLLEPVSRREANMSFICFIICCACLNILIELVYFLWIQIAKPNFSDYESLVFTVINRKGLLIFLIANLITGLVNLTIDTMAMNNVMSVLLIHLYGVILTFSGFILDKIFR</sequence>
<name>A0A9D4NSB4_DERFA</name>
<feature type="transmembrane region" description="Helical" evidence="5">
    <location>
        <begin position="300"/>
        <end position="319"/>
    </location>
</feature>
<dbReference type="PIRSF" id="PIRSF017321">
    <property type="entry name" value="GWT1"/>
    <property type="match status" value="1"/>
</dbReference>
<comment type="subcellular location">
    <subcellularLocation>
        <location evidence="5">Endoplasmic reticulum membrane</location>
        <topology evidence="5">Multi-pass membrane protein</topology>
    </subcellularLocation>
    <subcellularLocation>
        <location evidence="1">Membrane</location>
        <topology evidence="1">Multi-pass membrane protein</topology>
    </subcellularLocation>
</comment>
<evidence type="ECO:0000256" key="3">
    <source>
        <dbReference type="ARBA" id="ARBA00022989"/>
    </source>
</evidence>
<dbReference type="Proteomes" id="UP000828236">
    <property type="component" value="Unassembled WGS sequence"/>
</dbReference>
<feature type="transmembrane region" description="Helical" evidence="5">
    <location>
        <begin position="411"/>
        <end position="430"/>
    </location>
</feature>
<dbReference type="EC" id="2.3.-.-" evidence="5"/>
<dbReference type="PANTHER" id="PTHR20661:SF0">
    <property type="entry name" value="PHOSPHATIDYLINOSITOL-GLYCAN BIOSYNTHESIS CLASS W PROTEIN"/>
    <property type="match status" value="1"/>
</dbReference>
<dbReference type="PANTHER" id="PTHR20661">
    <property type="entry name" value="PHOSPHATIDYLINOSITOL-GLYCAN BIOSYNTHESIS CLASS W PROTEIN"/>
    <property type="match status" value="1"/>
</dbReference>
<feature type="transmembrane region" description="Helical" evidence="5">
    <location>
        <begin position="233"/>
        <end position="253"/>
    </location>
</feature>
<dbReference type="GO" id="GO:0006506">
    <property type="term" value="P:GPI anchor biosynthetic process"/>
    <property type="evidence" value="ECO:0007669"/>
    <property type="project" value="UniProtKB-KW"/>
</dbReference>
<feature type="transmembrane region" description="Helical" evidence="5">
    <location>
        <begin position="331"/>
        <end position="352"/>
    </location>
</feature>
<feature type="transmembrane region" description="Helical" evidence="5">
    <location>
        <begin position="81"/>
        <end position="102"/>
    </location>
</feature>
<keyword evidence="2 5" id="KW-0812">Transmembrane</keyword>